<protein>
    <recommendedName>
        <fullName evidence="4">BTB domain-containing protein</fullName>
    </recommendedName>
</protein>
<dbReference type="SMART" id="SM00875">
    <property type="entry name" value="BACK"/>
    <property type="match status" value="1"/>
</dbReference>
<dbReference type="PANTHER" id="PTHR24412:SF480">
    <property type="entry name" value="KELCH-LIKE PROTEIN 8"/>
    <property type="match status" value="1"/>
</dbReference>
<dbReference type="CDD" id="cd18238">
    <property type="entry name" value="BTB_POZ_KLHL8"/>
    <property type="match status" value="1"/>
</dbReference>
<sequence>MSQEPPLPTRSDSLPDHSSSPSSSSEGPDLPPAIPPLPGTSSGIQLHSPASSSSSLKKMATSDQLHVDTGATQEFESKSHYKNGFKTFLEFYNNDQMYDVEIKVGSKSFRCHRIVLACVSNYFLTMFTSEMTESKQKEVTIHDIDETAMEKLVQYAYTSKLQLTIDNVQPLLYAASILQMEIVAKACCEFMKKHLHPTNCIGVHNFAQQHNRTELINMADEYILENFLDVVETEEFKHIPYELLDKLVSSQDLNVKNEMQVYEAVIMWMKQDVPNRRDHLAKLIAKVKLPLLNPDYLLQTVATEEMVRKDFVCRDFVDDAKAYQMSLASLVSDIKISDRTRPRKSYAGVLFCVGGRGASGDPFKSIECYDPRKNRWFQVSEMNCRRRHVGVCCTGGYLYAVGGHDGGKHLKSGELFDPTSNNWKAIRSMSTPRRGIALASLGGAIYAVGGLDDSTCYNLMERYDPSSDQWTLVANMNVPRGGVGVATLKNYIYAIGGNDGVASLELCERYDPLLNKWLHIAPMKRHRAGAGTAVLDGYLYVVGGFDDSSPLDSCERYDPYTNKWTEVASMSCCRGGVGIATLGGQIFAVGGHDGTNYLNSVEAYDPMTNSWNPVAEINQCRAGAGLAFCDCSTTLFQKHLEQATSQLQCY</sequence>
<feature type="compositionally biased region" description="Low complexity" evidence="3">
    <location>
        <begin position="16"/>
        <end position="28"/>
    </location>
</feature>
<keyword evidence="6" id="KW-1185">Reference proteome</keyword>
<feature type="compositionally biased region" description="Polar residues" evidence="3">
    <location>
        <begin position="39"/>
        <end position="50"/>
    </location>
</feature>
<dbReference type="SMART" id="SM00225">
    <property type="entry name" value="BTB"/>
    <property type="match status" value="1"/>
</dbReference>
<dbReference type="SMART" id="SM00612">
    <property type="entry name" value="Kelch"/>
    <property type="match status" value="6"/>
</dbReference>
<keyword evidence="1" id="KW-0880">Kelch repeat</keyword>
<dbReference type="PANTHER" id="PTHR24412">
    <property type="entry name" value="KELCH PROTEIN"/>
    <property type="match status" value="1"/>
</dbReference>
<dbReference type="InterPro" id="IPR015915">
    <property type="entry name" value="Kelch-typ_b-propeller"/>
</dbReference>
<dbReference type="Proteomes" id="UP001186944">
    <property type="component" value="Unassembled WGS sequence"/>
</dbReference>
<keyword evidence="2" id="KW-0677">Repeat</keyword>
<organism evidence="5 6">
    <name type="scientific">Pinctada imbricata</name>
    <name type="common">Atlantic pearl-oyster</name>
    <name type="synonym">Pinctada martensii</name>
    <dbReference type="NCBI Taxonomy" id="66713"/>
    <lineage>
        <taxon>Eukaryota</taxon>
        <taxon>Metazoa</taxon>
        <taxon>Spiralia</taxon>
        <taxon>Lophotrochozoa</taxon>
        <taxon>Mollusca</taxon>
        <taxon>Bivalvia</taxon>
        <taxon>Autobranchia</taxon>
        <taxon>Pteriomorphia</taxon>
        <taxon>Pterioida</taxon>
        <taxon>Pterioidea</taxon>
        <taxon>Pteriidae</taxon>
        <taxon>Pinctada</taxon>
    </lineage>
</organism>
<dbReference type="Gene3D" id="3.30.710.10">
    <property type="entry name" value="Potassium Channel Kv1.1, Chain A"/>
    <property type="match status" value="1"/>
</dbReference>
<dbReference type="EMBL" id="VSWD01000006">
    <property type="protein sequence ID" value="KAK3099426.1"/>
    <property type="molecule type" value="Genomic_DNA"/>
</dbReference>
<dbReference type="Pfam" id="PF07707">
    <property type="entry name" value="BACK"/>
    <property type="match status" value="1"/>
</dbReference>
<dbReference type="SUPFAM" id="SSF54695">
    <property type="entry name" value="POZ domain"/>
    <property type="match status" value="1"/>
</dbReference>
<evidence type="ECO:0000259" key="4">
    <source>
        <dbReference type="PROSITE" id="PS50097"/>
    </source>
</evidence>
<dbReference type="SUPFAM" id="SSF50965">
    <property type="entry name" value="Galactose oxidase, central domain"/>
    <property type="match status" value="1"/>
</dbReference>
<dbReference type="InterPro" id="IPR011043">
    <property type="entry name" value="Gal_Oxase/kelch_b-propeller"/>
</dbReference>
<dbReference type="InterPro" id="IPR011333">
    <property type="entry name" value="SKP1/BTB/POZ_sf"/>
</dbReference>
<dbReference type="AlphaFoldDB" id="A0AA89C8D7"/>
<dbReference type="Pfam" id="PF01344">
    <property type="entry name" value="Kelch_1"/>
    <property type="match status" value="2"/>
</dbReference>
<dbReference type="InterPro" id="IPR011705">
    <property type="entry name" value="BACK"/>
</dbReference>
<dbReference type="InterPro" id="IPR006652">
    <property type="entry name" value="Kelch_1"/>
</dbReference>
<evidence type="ECO:0000256" key="2">
    <source>
        <dbReference type="ARBA" id="ARBA00022737"/>
    </source>
</evidence>
<dbReference type="Pfam" id="PF00651">
    <property type="entry name" value="BTB"/>
    <property type="match status" value="1"/>
</dbReference>
<proteinExistence type="predicted"/>
<dbReference type="PROSITE" id="PS50097">
    <property type="entry name" value="BTB"/>
    <property type="match status" value="1"/>
</dbReference>
<comment type="caution">
    <text evidence="5">The sequence shown here is derived from an EMBL/GenBank/DDBJ whole genome shotgun (WGS) entry which is preliminary data.</text>
</comment>
<dbReference type="Gene3D" id="2.120.10.80">
    <property type="entry name" value="Kelch-type beta propeller"/>
    <property type="match status" value="2"/>
</dbReference>
<feature type="compositionally biased region" description="Pro residues" evidence="3">
    <location>
        <begin position="29"/>
        <end position="38"/>
    </location>
</feature>
<accession>A0AA89C8D7</accession>
<reference evidence="5" key="1">
    <citation type="submission" date="2019-08" db="EMBL/GenBank/DDBJ databases">
        <title>The improved chromosome-level genome for the pearl oyster Pinctada fucata martensii using PacBio sequencing and Hi-C.</title>
        <authorList>
            <person name="Zheng Z."/>
        </authorList>
    </citation>
    <scope>NUCLEOTIDE SEQUENCE</scope>
    <source>
        <strain evidence="5">ZZ-2019</strain>
        <tissue evidence="5">Adductor muscle</tissue>
    </source>
</reference>
<feature type="region of interest" description="Disordered" evidence="3">
    <location>
        <begin position="1"/>
        <end position="64"/>
    </location>
</feature>
<name>A0AA89C8D7_PINIB</name>
<dbReference type="InterPro" id="IPR000210">
    <property type="entry name" value="BTB/POZ_dom"/>
</dbReference>
<evidence type="ECO:0000313" key="5">
    <source>
        <dbReference type="EMBL" id="KAK3099426.1"/>
    </source>
</evidence>
<evidence type="ECO:0000313" key="6">
    <source>
        <dbReference type="Proteomes" id="UP001186944"/>
    </source>
</evidence>
<dbReference type="InterPro" id="IPR017096">
    <property type="entry name" value="BTB-kelch_protein"/>
</dbReference>
<dbReference type="PIRSF" id="PIRSF037037">
    <property type="entry name" value="Kelch-like_protein_gigaxonin"/>
    <property type="match status" value="1"/>
</dbReference>
<evidence type="ECO:0000256" key="3">
    <source>
        <dbReference type="SAM" id="MobiDB-lite"/>
    </source>
</evidence>
<dbReference type="FunFam" id="1.25.40.420:FF:000001">
    <property type="entry name" value="Kelch-like family member 12"/>
    <property type="match status" value="1"/>
</dbReference>
<evidence type="ECO:0000256" key="1">
    <source>
        <dbReference type="ARBA" id="ARBA00022441"/>
    </source>
</evidence>
<gene>
    <name evidence="5" type="ORF">FSP39_004167</name>
</gene>
<dbReference type="Gene3D" id="1.25.40.420">
    <property type="match status" value="1"/>
</dbReference>
<feature type="domain" description="BTB" evidence="4">
    <location>
        <begin position="98"/>
        <end position="165"/>
    </location>
</feature>
<dbReference type="Pfam" id="PF24681">
    <property type="entry name" value="Kelch_KLHDC2_KLHL20_DRC7"/>
    <property type="match status" value="1"/>
</dbReference>